<proteinExistence type="predicted"/>
<dbReference type="RefSeq" id="WP_204971989.1">
    <property type="nucleotide sequence ID" value="NZ_JAAZTS010000007.1"/>
</dbReference>
<organism evidence="4 5">
    <name type="scientific">Caecibacteroides pullorum</name>
    <dbReference type="NCBI Taxonomy" id="2725562"/>
    <lineage>
        <taxon>Bacteria</taxon>
        <taxon>Pseudomonadati</taxon>
        <taxon>Bacteroidota</taxon>
        <taxon>Bacteroidia</taxon>
        <taxon>Bacteroidales</taxon>
        <taxon>Bacteroidaceae</taxon>
        <taxon>Caecibacteroides</taxon>
    </lineage>
</organism>
<dbReference type="PRINTS" id="PR00625">
    <property type="entry name" value="JDOMAIN"/>
</dbReference>
<dbReference type="AlphaFoldDB" id="A0AA40ZUG8"/>
<dbReference type="PANTHER" id="PTHR44360">
    <property type="entry name" value="DNAJ HOMOLOG SUBFAMILY B MEMBER 9"/>
    <property type="match status" value="1"/>
</dbReference>
<evidence type="ECO:0000256" key="2">
    <source>
        <dbReference type="SAM" id="Phobius"/>
    </source>
</evidence>
<dbReference type="SMART" id="SM00271">
    <property type="entry name" value="DnaJ"/>
    <property type="match status" value="1"/>
</dbReference>
<keyword evidence="5" id="KW-1185">Reference proteome</keyword>
<feature type="domain" description="J" evidence="3">
    <location>
        <begin position="4"/>
        <end position="68"/>
    </location>
</feature>
<dbReference type="GO" id="GO:0036503">
    <property type="term" value="P:ERAD pathway"/>
    <property type="evidence" value="ECO:0007669"/>
    <property type="project" value="TreeGrafter"/>
</dbReference>
<dbReference type="InterPro" id="IPR036869">
    <property type="entry name" value="J_dom_sf"/>
</dbReference>
<dbReference type="Gene3D" id="1.10.287.110">
    <property type="entry name" value="DnaJ domain"/>
    <property type="match status" value="1"/>
</dbReference>
<evidence type="ECO:0000313" key="5">
    <source>
        <dbReference type="Proteomes" id="UP000698924"/>
    </source>
</evidence>
<evidence type="ECO:0000313" key="4">
    <source>
        <dbReference type="EMBL" id="MBM6857781.1"/>
    </source>
</evidence>
<dbReference type="PROSITE" id="PS50076">
    <property type="entry name" value="DNAJ_2"/>
    <property type="match status" value="1"/>
</dbReference>
<dbReference type="Pfam" id="PF00226">
    <property type="entry name" value="DnaJ"/>
    <property type="match status" value="1"/>
</dbReference>
<comment type="caution">
    <text evidence="4">The sequence shown here is derived from an EMBL/GenBank/DDBJ whole genome shotgun (WGS) entry which is preliminary data.</text>
</comment>
<keyword evidence="2" id="KW-1133">Transmembrane helix</keyword>
<dbReference type="GO" id="GO:0051787">
    <property type="term" value="F:misfolded protein binding"/>
    <property type="evidence" value="ECO:0007669"/>
    <property type="project" value="TreeGrafter"/>
</dbReference>
<gene>
    <name evidence="4" type="ORF">H6D15_09260</name>
</gene>
<dbReference type="CDD" id="cd06257">
    <property type="entry name" value="DnaJ"/>
    <property type="match status" value="1"/>
</dbReference>
<dbReference type="InterPro" id="IPR051948">
    <property type="entry name" value="Hsp70_co-chaperone_J-domain"/>
</dbReference>
<protein>
    <submittedName>
        <fullName evidence="4">J domain-containing protein</fullName>
    </submittedName>
</protein>
<keyword evidence="2" id="KW-0812">Transmembrane</keyword>
<sequence length="165" mass="19180">MFKDYYKILDIHRHATAQEIKSAYRAMSMKWHPDKNPGTDVTNIMQDINEAYAILKDTNKRERYNQEYDIFYAQLSFNSHKVSDNDFSKEYEYDYDIKDDILKDDIADARKYAKELVDEFLKSFKEASKAAVKGTAEKSLQYAVSWIIAGFVLAILGSIIRSCNS</sequence>
<keyword evidence="2" id="KW-0472">Membrane</keyword>
<feature type="transmembrane region" description="Helical" evidence="2">
    <location>
        <begin position="142"/>
        <end position="160"/>
    </location>
</feature>
<name>A0AA40ZUG8_9BACT</name>
<keyword evidence="1" id="KW-0143">Chaperone</keyword>
<reference evidence="4 5" key="1">
    <citation type="journal article" date="2021" name="Sci. Rep.">
        <title>The distribution of antibiotic resistance genes in chicken gut microbiota commensals.</title>
        <authorList>
            <person name="Juricova H."/>
            <person name="Matiasovicova J."/>
            <person name="Kubasova T."/>
            <person name="Cejkova D."/>
            <person name="Rychlik I."/>
        </authorList>
    </citation>
    <scope>NUCLEOTIDE SEQUENCE [LARGE SCALE GENOMIC DNA]</scope>
    <source>
        <strain evidence="4 5">An421</strain>
    </source>
</reference>
<dbReference type="EMBL" id="JACJMO010000012">
    <property type="protein sequence ID" value="MBM6857781.1"/>
    <property type="molecule type" value="Genomic_DNA"/>
</dbReference>
<dbReference type="SUPFAM" id="SSF46565">
    <property type="entry name" value="Chaperone J-domain"/>
    <property type="match status" value="1"/>
</dbReference>
<accession>A0AA40ZUG8</accession>
<dbReference type="PANTHER" id="PTHR44360:SF1">
    <property type="entry name" value="DNAJ HOMOLOG SUBFAMILY B MEMBER 9"/>
    <property type="match status" value="1"/>
</dbReference>
<evidence type="ECO:0000256" key="1">
    <source>
        <dbReference type="ARBA" id="ARBA00023186"/>
    </source>
</evidence>
<evidence type="ECO:0000259" key="3">
    <source>
        <dbReference type="PROSITE" id="PS50076"/>
    </source>
</evidence>
<dbReference type="Proteomes" id="UP000698924">
    <property type="component" value="Unassembled WGS sequence"/>
</dbReference>
<dbReference type="GO" id="GO:0051087">
    <property type="term" value="F:protein-folding chaperone binding"/>
    <property type="evidence" value="ECO:0007669"/>
    <property type="project" value="TreeGrafter"/>
</dbReference>
<dbReference type="InterPro" id="IPR001623">
    <property type="entry name" value="DnaJ_domain"/>
</dbReference>